<dbReference type="EMBL" id="JANJYJ010000001">
    <property type="protein sequence ID" value="KAK3228819.1"/>
    <property type="molecule type" value="Genomic_DNA"/>
</dbReference>
<comment type="caution">
    <text evidence="1">The sequence shown here is derived from an EMBL/GenBank/DDBJ whole genome shotgun (WGS) entry which is preliminary data.</text>
</comment>
<gene>
    <name evidence="1" type="ORF">Dsin_000700</name>
</gene>
<reference evidence="1" key="1">
    <citation type="journal article" date="2023" name="Plant J.">
        <title>Genome sequences and population genomics provide insights into the demographic history, inbreeding, and mutation load of two 'living fossil' tree species of Dipteronia.</title>
        <authorList>
            <person name="Feng Y."/>
            <person name="Comes H.P."/>
            <person name="Chen J."/>
            <person name="Zhu S."/>
            <person name="Lu R."/>
            <person name="Zhang X."/>
            <person name="Li P."/>
            <person name="Qiu J."/>
            <person name="Olsen K.M."/>
            <person name="Qiu Y."/>
        </authorList>
    </citation>
    <scope>NUCLEOTIDE SEQUENCE</scope>
    <source>
        <strain evidence="1">NBL</strain>
    </source>
</reference>
<proteinExistence type="predicted"/>
<organism evidence="1 2">
    <name type="scientific">Dipteronia sinensis</name>
    <dbReference type="NCBI Taxonomy" id="43782"/>
    <lineage>
        <taxon>Eukaryota</taxon>
        <taxon>Viridiplantae</taxon>
        <taxon>Streptophyta</taxon>
        <taxon>Embryophyta</taxon>
        <taxon>Tracheophyta</taxon>
        <taxon>Spermatophyta</taxon>
        <taxon>Magnoliopsida</taxon>
        <taxon>eudicotyledons</taxon>
        <taxon>Gunneridae</taxon>
        <taxon>Pentapetalae</taxon>
        <taxon>rosids</taxon>
        <taxon>malvids</taxon>
        <taxon>Sapindales</taxon>
        <taxon>Sapindaceae</taxon>
        <taxon>Hippocastanoideae</taxon>
        <taxon>Acereae</taxon>
        <taxon>Dipteronia</taxon>
    </lineage>
</organism>
<sequence>MILSLPYASLHVLDSLTWHFDKLGSYSVKSGNHFGCELLVNPSSSGLSLWESWWKFLWRLKVPGMDKMLIWRVCYCWILLAGNLAKRDVVVDEICPIFLASAGIVNACSLVLPLIKESLIHVFFHEMLPGA</sequence>
<keyword evidence="2" id="KW-1185">Reference proteome</keyword>
<evidence type="ECO:0000313" key="1">
    <source>
        <dbReference type="EMBL" id="KAK3228819.1"/>
    </source>
</evidence>
<dbReference type="Proteomes" id="UP001281410">
    <property type="component" value="Unassembled WGS sequence"/>
</dbReference>
<accession>A0AAE0EI13</accession>
<protein>
    <submittedName>
        <fullName evidence="1">Uncharacterized protein</fullName>
    </submittedName>
</protein>
<dbReference type="AlphaFoldDB" id="A0AAE0EI13"/>
<name>A0AAE0EI13_9ROSI</name>
<evidence type="ECO:0000313" key="2">
    <source>
        <dbReference type="Proteomes" id="UP001281410"/>
    </source>
</evidence>